<accession>B4JLI7</accession>
<organism evidence="3">
    <name type="scientific">Drosophila grimshawi</name>
    <name type="common">Hawaiian fruit fly</name>
    <name type="synonym">Idiomyia grimshawi</name>
    <dbReference type="NCBI Taxonomy" id="7222"/>
    <lineage>
        <taxon>Eukaryota</taxon>
        <taxon>Metazoa</taxon>
        <taxon>Ecdysozoa</taxon>
        <taxon>Arthropoda</taxon>
        <taxon>Hexapoda</taxon>
        <taxon>Insecta</taxon>
        <taxon>Pterygota</taxon>
        <taxon>Neoptera</taxon>
        <taxon>Endopterygota</taxon>
        <taxon>Diptera</taxon>
        <taxon>Brachycera</taxon>
        <taxon>Muscomorpha</taxon>
        <taxon>Ephydroidea</taxon>
        <taxon>Drosophilidae</taxon>
        <taxon>Drosophila</taxon>
        <taxon>Hawaiian Drosophila</taxon>
    </lineage>
</organism>
<evidence type="ECO:0000313" key="2">
    <source>
        <dbReference type="EMBL" id="EDW00440.1"/>
    </source>
</evidence>
<feature type="chain" id="PRO_5002809145" evidence="1">
    <location>
        <begin position="23"/>
        <end position="76"/>
    </location>
</feature>
<keyword evidence="1" id="KW-0732">Signal</keyword>
<dbReference type="HOGENOM" id="CLU_2657061_0_0_1"/>
<evidence type="ECO:0000256" key="1">
    <source>
        <dbReference type="SAM" id="SignalP"/>
    </source>
</evidence>
<evidence type="ECO:0000313" key="3">
    <source>
        <dbReference type="Proteomes" id="UP000001070"/>
    </source>
</evidence>
<feature type="signal peptide" evidence="1">
    <location>
        <begin position="1"/>
        <end position="22"/>
    </location>
</feature>
<dbReference type="AlphaFoldDB" id="B4JLI7"/>
<dbReference type="InParanoid" id="B4JLI7"/>
<dbReference type="EMBL" id="CH916370">
    <property type="protein sequence ID" value="EDW00440.1"/>
    <property type="molecule type" value="Genomic_DNA"/>
</dbReference>
<reference evidence="2 3" key="1">
    <citation type="journal article" date="2007" name="Nature">
        <title>Evolution of genes and genomes on the Drosophila phylogeny.</title>
        <authorList>
            <consortium name="Drosophila 12 Genomes Consortium"/>
            <person name="Clark A.G."/>
            <person name="Eisen M.B."/>
            <person name="Smith D.R."/>
            <person name="Bergman C.M."/>
            <person name="Oliver B."/>
            <person name="Markow T.A."/>
            <person name="Kaufman T.C."/>
            <person name="Kellis M."/>
            <person name="Gelbart W."/>
            <person name="Iyer V.N."/>
            <person name="Pollard D.A."/>
            <person name="Sackton T.B."/>
            <person name="Larracuente A.M."/>
            <person name="Singh N.D."/>
            <person name="Abad J.P."/>
            <person name="Abt D.N."/>
            <person name="Adryan B."/>
            <person name="Aguade M."/>
            <person name="Akashi H."/>
            <person name="Anderson W.W."/>
            <person name="Aquadro C.F."/>
            <person name="Ardell D.H."/>
            <person name="Arguello R."/>
            <person name="Artieri C.G."/>
            <person name="Barbash D.A."/>
            <person name="Barker D."/>
            <person name="Barsanti P."/>
            <person name="Batterham P."/>
            <person name="Batzoglou S."/>
            <person name="Begun D."/>
            <person name="Bhutkar A."/>
            <person name="Blanco E."/>
            <person name="Bosak S.A."/>
            <person name="Bradley R.K."/>
            <person name="Brand A.D."/>
            <person name="Brent M.R."/>
            <person name="Brooks A.N."/>
            <person name="Brown R.H."/>
            <person name="Butlin R.K."/>
            <person name="Caggese C."/>
            <person name="Calvi B.R."/>
            <person name="Bernardo de Carvalho A."/>
            <person name="Caspi A."/>
            <person name="Castrezana S."/>
            <person name="Celniker S.E."/>
            <person name="Chang J.L."/>
            <person name="Chapple C."/>
            <person name="Chatterji S."/>
            <person name="Chinwalla A."/>
            <person name="Civetta A."/>
            <person name="Clifton S.W."/>
            <person name="Comeron J.M."/>
            <person name="Costello J.C."/>
            <person name="Coyne J.A."/>
            <person name="Daub J."/>
            <person name="David R.G."/>
            <person name="Delcher A.L."/>
            <person name="Delehaunty K."/>
            <person name="Do C.B."/>
            <person name="Ebling H."/>
            <person name="Edwards K."/>
            <person name="Eickbush T."/>
            <person name="Evans J.D."/>
            <person name="Filipski A."/>
            <person name="Findeiss S."/>
            <person name="Freyhult E."/>
            <person name="Fulton L."/>
            <person name="Fulton R."/>
            <person name="Garcia A.C."/>
            <person name="Gardiner A."/>
            <person name="Garfield D.A."/>
            <person name="Garvin B.E."/>
            <person name="Gibson G."/>
            <person name="Gilbert D."/>
            <person name="Gnerre S."/>
            <person name="Godfrey J."/>
            <person name="Good R."/>
            <person name="Gotea V."/>
            <person name="Gravely B."/>
            <person name="Greenberg A.J."/>
            <person name="Griffiths-Jones S."/>
            <person name="Gross S."/>
            <person name="Guigo R."/>
            <person name="Gustafson E.A."/>
            <person name="Haerty W."/>
            <person name="Hahn M.W."/>
            <person name="Halligan D.L."/>
            <person name="Halpern A.L."/>
            <person name="Halter G.M."/>
            <person name="Han M.V."/>
            <person name="Heger A."/>
            <person name="Hillier L."/>
            <person name="Hinrichs A.S."/>
            <person name="Holmes I."/>
            <person name="Hoskins R.A."/>
            <person name="Hubisz M.J."/>
            <person name="Hultmark D."/>
            <person name="Huntley M.A."/>
            <person name="Jaffe D.B."/>
            <person name="Jagadeeshan S."/>
            <person name="Jeck W.R."/>
            <person name="Johnson J."/>
            <person name="Jones C.D."/>
            <person name="Jordan W.C."/>
            <person name="Karpen G.H."/>
            <person name="Kataoka E."/>
            <person name="Keightley P.D."/>
            <person name="Kheradpour P."/>
            <person name="Kirkness E.F."/>
            <person name="Koerich L.B."/>
            <person name="Kristiansen K."/>
            <person name="Kudrna D."/>
            <person name="Kulathinal R.J."/>
            <person name="Kumar S."/>
            <person name="Kwok R."/>
            <person name="Lander E."/>
            <person name="Langley C.H."/>
            <person name="Lapoint R."/>
            <person name="Lazzaro B.P."/>
            <person name="Lee S.J."/>
            <person name="Levesque L."/>
            <person name="Li R."/>
            <person name="Lin C.F."/>
            <person name="Lin M.F."/>
            <person name="Lindblad-Toh K."/>
            <person name="Llopart A."/>
            <person name="Long M."/>
            <person name="Low L."/>
            <person name="Lozovsky E."/>
            <person name="Lu J."/>
            <person name="Luo M."/>
            <person name="Machado C.A."/>
            <person name="Makalowski W."/>
            <person name="Marzo M."/>
            <person name="Matsuda M."/>
            <person name="Matzkin L."/>
            <person name="McAllister B."/>
            <person name="McBride C.S."/>
            <person name="McKernan B."/>
            <person name="McKernan K."/>
            <person name="Mendez-Lago M."/>
            <person name="Minx P."/>
            <person name="Mollenhauer M.U."/>
            <person name="Montooth K."/>
            <person name="Mount S.M."/>
            <person name="Mu X."/>
            <person name="Myers E."/>
            <person name="Negre B."/>
            <person name="Newfeld S."/>
            <person name="Nielsen R."/>
            <person name="Noor M.A."/>
            <person name="O'Grady P."/>
            <person name="Pachter L."/>
            <person name="Papaceit M."/>
            <person name="Parisi M.J."/>
            <person name="Parisi M."/>
            <person name="Parts L."/>
            <person name="Pedersen J.S."/>
            <person name="Pesole G."/>
            <person name="Phillippy A.M."/>
            <person name="Ponting C.P."/>
            <person name="Pop M."/>
            <person name="Porcelli D."/>
            <person name="Powell J.R."/>
            <person name="Prohaska S."/>
            <person name="Pruitt K."/>
            <person name="Puig M."/>
            <person name="Quesneville H."/>
            <person name="Ram K.R."/>
            <person name="Rand D."/>
            <person name="Rasmussen M.D."/>
            <person name="Reed L.K."/>
            <person name="Reenan R."/>
            <person name="Reily A."/>
            <person name="Remington K.A."/>
            <person name="Rieger T.T."/>
            <person name="Ritchie M.G."/>
            <person name="Robin C."/>
            <person name="Rogers Y.H."/>
            <person name="Rohde C."/>
            <person name="Rozas J."/>
            <person name="Rubenfield M.J."/>
            <person name="Ruiz A."/>
            <person name="Russo S."/>
            <person name="Salzberg S.L."/>
            <person name="Sanchez-Gracia A."/>
            <person name="Saranga D.J."/>
            <person name="Sato H."/>
            <person name="Schaeffer S.W."/>
            <person name="Schatz M.C."/>
            <person name="Schlenke T."/>
            <person name="Schwartz R."/>
            <person name="Segarra C."/>
            <person name="Singh R.S."/>
            <person name="Sirot L."/>
            <person name="Sirota M."/>
            <person name="Sisneros N.B."/>
            <person name="Smith C.D."/>
            <person name="Smith T.F."/>
            <person name="Spieth J."/>
            <person name="Stage D.E."/>
            <person name="Stark A."/>
            <person name="Stephan W."/>
            <person name="Strausberg R.L."/>
            <person name="Strempel S."/>
            <person name="Sturgill D."/>
            <person name="Sutton G."/>
            <person name="Sutton G.G."/>
            <person name="Tao W."/>
            <person name="Teichmann S."/>
            <person name="Tobari Y.N."/>
            <person name="Tomimura Y."/>
            <person name="Tsolas J.M."/>
            <person name="Valente V.L."/>
            <person name="Venter E."/>
            <person name="Venter J.C."/>
            <person name="Vicario S."/>
            <person name="Vieira F.G."/>
            <person name="Vilella A.J."/>
            <person name="Villasante A."/>
            <person name="Walenz B."/>
            <person name="Wang J."/>
            <person name="Wasserman M."/>
            <person name="Watts T."/>
            <person name="Wilson D."/>
            <person name="Wilson R.K."/>
            <person name="Wing R.A."/>
            <person name="Wolfner M.F."/>
            <person name="Wong A."/>
            <person name="Wong G.K."/>
            <person name="Wu C.I."/>
            <person name="Wu G."/>
            <person name="Yamamoto D."/>
            <person name="Yang H.P."/>
            <person name="Yang S.P."/>
            <person name="Yorke J.A."/>
            <person name="Yoshida K."/>
            <person name="Zdobnov E."/>
            <person name="Zhang P."/>
            <person name="Zhang Y."/>
            <person name="Zimin A.V."/>
            <person name="Baldwin J."/>
            <person name="Abdouelleil A."/>
            <person name="Abdulkadir J."/>
            <person name="Abebe A."/>
            <person name="Abera B."/>
            <person name="Abreu J."/>
            <person name="Acer S.C."/>
            <person name="Aftuck L."/>
            <person name="Alexander A."/>
            <person name="An P."/>
            <person name="Anderson E."/>
            <person name="Anderson S."/>
            <person name="Arachi H."/>
            <person name="Azer M."/>
            <person name="Bachantsang P."/>
            <person name="Barry A."/>
            <person name="Bayul T."/>
            <person name="Berlin A."/>
            <person name="Bessette D."/>
            <person name="Bloom T."/>
            <person name="Blye J."/>
            <person name="Boguslavskiy L."/>
            <person name="Bonnet C."/>
            <person name="Boukhgalter B."/>
            <person name="Bourzgui I."/>
            <person name="Brown A."/>
            <person name="Cahill P."/>
            <person name="Channer S."/>
            <person name="Cheshatsang Y."/>
            <person name="Chuda L."/>
            <person name="Citroen M."/>
            <person name="Collymore A."/>
            <person name="Cooke P."/>
            <person name="Costello M."/>
            <person name="D'Aco K."/>
            <person name="Daza R."/>
            <person name="De Haan G."/>
            <person name="DeGray S."/>
            <person name="DeMaso C."/>
            <person name="Dhargay N."/>
            <person name="Dooley K."/>
            <person name="Dooley E."/>
            <person name="Doricent M."/>
            <person name="Dorje P."/>
            <person name="Dorjee K."/>
            <person name="Dupes A."/>
            <person name="Elong R."/>
            <person name="Falk J."/>
            <person name="Farina A."/>
            <person name="Faro S."/>
            <person name="Ferguson D."/>
            <person name="Fisher S."/>
            <person name="Foley C.D."/>
            <person name="Franke A."/>
            <person name="Friedrich D."/>
            <person name="Gadbois L."/>
            <person name="Gearin G."/>
            <person name="Gearin C.R."/>
            <person name="Giannoukos G."/>
            <person name="Goode T."/>
            <person name="Graham J."/>
            <person name="Grandbois E."/>
            <person name="Grewal S."/>
            <person name="Gyaltsen K."/>
            <person name="Hafez N."/>
            <person name="Hagos B."/>
            <person name="Hall J."/>
            <person name="Henson C."/>
            <person name="Hollinger A."/>
            <person name="Honan T."/>
            <person name="Huard M.D."/>
            <person name="Hughes L."/>
            <person name="Hurhula B."/>
            <person name="Husby M.E."/>
            <person name="Kamat A."/>
            <person name="Kanga B."/>
            <person name="Kashin S."/>
            <person name="Khazanovich D."/>
            <person name="Kisner P."/>
            <person name="Lance K."/>
            <person name="Lara M."/>
            <person name="Lee W."/>
            <person name="Lennon N."/>
            <person name="Letendre F."/>
            <person name="LeVine R."/>
            <person name="Lipovsky A."/>
            <person name="Liu X."/>
            <person name="Liu J."/>
            <person name="Liu S."/>
            <person name="Lokyitsang T."/>
            <person name="Lokyitsang Y."/>
            <person name="Lubonja R."/>
            <person name="Lui A."/>
            <person name="MacDonald P."/>
            <person name="Magnisalis V."/>
            <person name="Maru K."/>
            <person name="Matthews C."/>
            <person name="McCusker W."/>
            <person name="McDonough S."/>
            <person name="Mehta T."/>
            <person name="Meldrim J."/>
            <person name="Meneus L."/>
            <person name="Mihai O."/>
            <person name="Mihalev A."/>
            <person name="Mihova T."/>
            <person name="Mittelman R."/>
            <person name="Mlenga V."/>
            <person name="Montmayeur A."/>
            <person name="Mulrain L."/>
            <person name="Navidi A."/>
            <person name="Naylor J."/>
            <person name="Negash T."/>
            <person name="Nguyen T."/>
            <person name="Nguyen N."/>
            <person name="Nicol R."/>
            <person name="Norbu C."/>
            <person name="Norbu N."/>
            <person name="Novod N."/>
            <person name="O'Neill B."/>
            <person name="Osman S."/>
            <person name="Markiewicz E."/>
            <person name="Oyono O.L."/>
            <person name="Patti C."/>
            <person name="Phunkhang P."/>
            <person name="Pierre F."/>
            <person name="Priest M."/>
            <person name="Raghuraman S."/>
            <person name="Rege F."/>
            <person name="Reyes R."/>
            <person name="Rise C."/>
            <person name="Rogov P."/>
            <person name="Ross K."/>
            <person name="Ryan E."/>
            <person name="Settipalli S."/>
            <person name="Shea T."/>
            <person name="Sherpa N."/>
            <person name="Shi L."/>
            <person name="Shih D."/>
            <person name="Sparrow T."/>
            <person name="Spaulding J."/>
            <person name="Stalker J."/>
            <person name="Stange-Thomann N."/>
            <person name="Stavropoulos S."/>
            <person name="Stone C."/>
            <person name="Strader C."/>
            <person name="Tesfaye S."/>
            <person name="Thomson T."/>
            <person name="Thoulutsang Y."/>
            <person name="Thoulutsang D."/>
            <person name="Topham K."/>
            <person name="Topping I."/>
            <person name="Tsamla T."/>
            <person name="Vassiliev H."/>
            <person name="Vo A."/>
            <person name="Wangchuk T."/>
            <person name="Wangdi T."/>
            <person name="Weiand M."/>
            <person name="Wilkinson J."/>
            <person name="Wilson A."/>
            <person name="Yadav S."/>
            <person name="Young G."/>
            <person name="Yu Q."/>
            <person name="Zembek L."/>
            <person name="Zhong D."/>
            <person name="Zimmer A."/>
            <person name="Zwirko Z."/>
            <person name="Jaffe D.B."/>
            <person name="Alvarez P."/>
            <person name="Brockman W."/>
            <person name="Butler J."/>
            <person name="Chin C."/>
            <person name="Gnerre S."/>
            <person name="Grabherr M."/>
            <person name="Kleber M."/>
            <person name="Mauceli E."/>
            <person name="MacCallum I."/>
        </authorList>
    </citation>
    <scope>NUCLEOTIDE SEQUENCE [LARGE SCALE GENOMIC DNA]</scope>
    <source>
        <strain evidence="3">Tucson 15287-2541.00</strain>
    </source>
</reference>
<gene>
    <name evidence="2" type="primary">Dgri\GH12869</name>
    <name evidence="2" type="ORF">Dgri_GH12869</name>
</gene>
<dbReference type="Proteomes" id="UP000001070">
    <property type="component" value="Unassembled WGS sequence"/>
</dbReference>
<proteinExistence type="predicted"/>
<protein>
    <submittedName>
        <fullName evidence="2">GH12869</fullName>
    </submittedName>
</protein>
<sequence length="76" mass="8810">MCQAVWGHICRWYWSLLPVLDGVSHWDGLGWTGSGIPLRGDTNQWQRTPAMSIGNDIENEFEYENENENEDDARQI</sequence>
<keyword evidence="3" id="KW-1185">Reference proteome</keyword>
<name>B4JLI7_DROGR</name>